<keyword evidence="6 25" id="KW-0728">SH3 domain</keyword>
<dbReference type="InterPro" id="IPR018247">
    <property type="entry name" value="EF_Hand_1_Ca_BS"/>
</dbReference>
<dbReference type="Gene3D" id="1.10.418.10">
    <property type="entry name" value="Calponin-like domain"/>
    <property type="match status" value="2"/>
</dbReference>
<dbReference type="Gene3D" id="1.20.58.1060">
    <property type="match status" value="1"/>
</dbReference>
<dbReference type="InterPro" id="IPR001452">
    <property type="entry name" value="SH3_domain"/>
</dbReference>
<dbReference type="GO" id="GO:0030054">
    <property type="term" value="C:cell junction"/>
    <property type="evidence" value="ECO:0007669"/>
    <property type="project" value="TreeGrafter"/>
</dbReference>
<dbReference type="CDD" id="cd00176">
    <property type="entry name" value="SPEC"/>
    <property type="match status" value="11"/>
</dbReference>
<dbReference type="GO" id="GO:0005737">
    <property type="term" value="C:cytoplasm"/>
    <property type="evidence" value="ECO:0007669"/>
    <property type="project" value="UniProtKB-ARBA"/>
</dbReference>
<evidence type="ECO:0000256" key="2">
    <source>
        <dbReference type="ARBA" id="ARBA00004245"/>
    </source>
</evidence>
<dbReference type="SUPFAM" id="SSF47473">
    <property type="entry name" value="EF-hand"/>
    <property type="match status" value="1"/>
</dbReference>
<dbReference type="SUPFAM" id="SSF75399">
    <property type="entry name" value="Plakin repeat"/>
    <property type="match status" value="5"/>
</dbReference>
<dbReference type="Pfam" id="PF00307">
    <property type="entry name" value="CH"/>
    <property type="match status" value="2"/>
</dbReference>
<feature type="compositionally biased region" description="Gly residues" evidence="27">
    <location>
        <begin position="4011"/>
        <end position="4020"/>
    </location>
</feature>
<dbReference type="InterPro" id="IPR003108">
    <property type="entry name" value="GAR_dom"/>
</dbReference>
<dbReference type="Pfam" id="PF18373">
    <property type="entry name" value="Spectrin_2"/>
    <property type="match status" value="1"/>
</dbReference>
<dbReference type="GeneTree" id="ENSGT00940000155824"/>
<dbReference type="InterPro" id="IPR001101">
    <property type="entry name" value="Plectin_repeat"/>
</dbReference>
<evidence type="ECO:0000256" key="1">
    <source>
        <dbReference type="ARBA" id="ARBA00004236"/>
    </source>
</evidence>
<evidence type="ECO:0000313" key="33">
    <source>
        <dbReference type="Proteomes" id="UP000694557"/>
    </source>
</evidence>
<evidence type="ECO:0000256" key="12">
    <source>
        <dbReference type="ARBA" id="ARBA00022723"/>
    </source>
</evidence>
<keyword evidence="9" id="KW-0597">Phosphoprotein</keyword>
<dbReference type="InterPro" id="IPR036872">
    <property type="entry name" value="CH_dom_sf"/>
</dbReference>
<feature type="domain" description="EF-hand" evidence="30">
    <location>
        <begin position="5931"/>
        <end position="5966"/>
    </location>
</feature>
<evidence type="ECO:0000256" key="19">
    <source>
        <dbReference type="ARBA" id="ARBA00023203"/>
    </source>
</evidence>
<evidence type="ECO:0000259" key="30">
    <source>
        <dbReference type="PROSITE" id="PS50222"/>
    </source>
</evidence>
<reference evidence="32" key="1">
    <citation type="submission" date="2025-08" db="UniProtKB">
        <authorList>
            <consortium name="Ensembl"/>
        </authorList>
    </citation>
    <scope>IDENTIFICATION</scope>
</reference>
<feature type="compositionally biased region" description="Low complexity" evidence="27">
    <location>
        <begin position="6121"/>
        <end position="6146"/>
    </location>
</feature>
<dbReference type="FunFam" id="1.20.58.60:FF:000010">
    <property type="entry name" value="plectin isoform X2"/>
    <property type="match status" value="1"/>
</dbReference>
<dbReference type="GO" id="GO:0005198">
    <property type="term" value="F:structural molecule activity"/>
    <property type="evidence" value="ECO:0007669"/>
    <property type="project" value="TreeGrafter"/>
</dbReference>
<feature type="compositionally biased region" description="Low complexity" evidence="27">
    <location>
        <begin position="28"/>
        <end position="44"/>
    </location>
</feature>
<proteinExistence type="inferred from homology"/>
<feature type="region of interest" description="Disordered" evidence="27">
    <location>
        <begin position="2824"/>
        <end position="2868"/>
    </location>
</feature>
<dbReference type="SMART" id="SM00243">
    <property type="entry name" value="GAS2"/>
    <property type="match status" value="1"/>
</dbReference>
<feature type="coiled-coil region" evidence="26">
    <location>
        <begin position="3425"/>
        <end position="3452"/>
    </location>
</feature>
<dbReference type="FunFam" id="1.20.58.60:FF:000014">
    <property type="entry name" value="microtubule-actin cross-linking factor 1"/>
    <property type="match status" value="1"/>
</dbReference>
<dbReference type="FunFam" id="1.20.58.60:FF:000001">
    <property type="entry name" value="Microtubule-actin cross-linking factor 1"/>
    <property type="match status" value="3"/>
</dbReference>
<dbReference type="FunFam" id="1.20.58.60:FF:000048">
    <property type="entry name" value="microtubule-actin cross-linking factor 1 isoform X3"/>
    <property type="match status" value="1"/>
</dbReference>
<evidence type="ECO:0000256" key="22">
    <source>
        <dbReference type="ARBA" id="ARBA00023273"/>
    </source>
</evidence>
<dbReference type="InterPro" id="IPR002017">
    <property type="entry name" value="Spectrin_repeat"/>
</dbReference>
<feature type="compositionally biased region" description="Basic and acidic residues" evidence="27">
    <location>
        <begin position="2854"/>
        <end position="2868"/>
    </location>
</feature>
<dbReference type="Gene3D" id="3.90.1290.10">
    <property type="entry name" value="Plakin repeat"/>
    <property type="match status" value="6"/>
</dbReference>
<evidence type="ECO:0000256" key="27">
    <source>
        <dbReference type="SAM" id="MobiDB-lite"/>
    </source>
</evidence>
<keyword evidence="15" id="KW-1133">Transmembrane helix</keyword>
<dbReference type="Pfam" id="PF02187">
    <property type="entry name" value="GAS2"/>
    <property type="match status" value="1"/>
</dbReference>
<dbReference type="GO" id="GO:0005874">
    <property type="term" value="C:microtubule"/>
    <property type="evidence" value="ECO:0007669"/>
    <property type="project" value="UniProtKB-KW"/>
</dbReference>
<feature type="domain" description="EF-hand" evidence="30">
    <location>
        <begin position="5967"/>
        <end position="6002"/>
    </location>
</feature>
<dbReference type="CDD" id="cd21188">
    <property type="entry name" value="CH_PLEC-like_rpt1"/>
    <property type="match status" value="1"/>
</dbReference>
<dbReference type="PANTHER" id="PTHR23169:SF25">
    <property type="entry name" value="MICROTUBULE-ACTIN CROSS-LINKING FACTOR 1, ISOFORMS 1_2_3_4_5"/>
    <property type="match status" value="1"/>
</dbReference>
<evidence type="ECO:0000256" key="24">
    <source>
        <dbReference type="ARBA" id="ARBA00060498"/>
    </source>
</evidence>
<dbReference type="GO" id="GO:0008017">
    <property type="term" value="F:microtubule binding"/>
    <property type="evidence" value="ECO:0007669"/>
    <property type="project" value="InterPro"/>
</dbReference>
<dbReference type="Pfam" id="PF00435">
    <property type="entry name" value="Spectrin"/>
    <property type="match status" value="16"/>
</dbReference>
<keyword evidence="7" id="KW-1003">Cell membrane</keyword>
<organism evidence="32 33">
    <name type="scientific">Oncorhynchus kisutch</name>
    <name type="common">Coho salmon</name>
    <name type="synonym">Salmo kisutch</name>
    <dbReference type="NCBI Taxonomy" id="8019"/>
    <lineage>
        <taxon>Eukaryota</taxon>
        <taxon>Metazoa</taxon>
        <taxon>Chordata</taxon>
        <taxon>Craniata</taxon>
        <taxon>Vertebrata</taxon>
        <taxon>Euteleostomi</taxon>
        <taxon>Actinopterygii</taxon>
        <taxon>Neopterygii</taxon>
        <taxon>Teleostei</taxon>
        <taxon>Protacanthopterygii</taxon>
        <taxon>Salmoniformes</taxon>
        <taxon>Salmonidae</taxon>
        <taxon>Salmoninae</taxon>
        <taxon>Oncorhynchus</taxon>
    </lineage>
</organism>
<dbReference type="SUPFAM" id="SSF143575">
    <property type="entry name" value="GAS2 domain-like"/>
    <property type="match status" value="1"/>
</dbReference>
<feature type="compositionally biased region" description="Polar residues" evidence="27">
    <location>
        <begin position="2652"/>
        <end position="2673"/>
    </location>
</feature>
<dbReference type="InterPro" id="IPR041615">
    <property type="entry name" value="Desmoplakin_SH3"/>
</dbReference>
<evidence type="ECO:0000259" key="31">
    <source>
        <dbReference type="PROSITE" id="PS51460"/>
    </source>
</evidence>
<dbReference type="FunFam" id="1.10.418.10:FF:000099">
    <property type="entry name" value="Nuclear anchorage protein 1"/>
    <property type="match status" value="1"/>
</dbReference>
<evidence type="ECO:0000256" key="20">
    <source>
        <dbReference type="ARBA" id="ARBA00023212"/>
    </source>
</evidence>
<evidence type="ECO:0000259" key="29">
    <source>
        <dbReference type="PROSITE" id="PS50021"/>
    </source>
</evidence>
<evidence type="ECO:0000256" key="21">
    <source>
        <dbReference type="ARBA" id="ARBA00023242"/>
    </source>
</evidence>
<keyword evidence="14" id="KW-0106">Calcium</keyword>
<evidence type="ECO:0000256" key="9">
    <source>
        <dbReference type="ARBA" id="ARBA00022553"/>
    </source>
</evidence>
<dbReference type="GO" id="GO:0045110">
    <property type="term" value="P:intermediate filament bundle assembly"/>
    <property type="evidence" value="ECO:0007669"/>
    <property type="project" value="TreeGrafter"/>
</dbReference>
<dbReference type="SMART" id="SM00054">
    <property type="entry name" value="EFh"/>
    <property type="match status" value="2"/>
</dbReference>
<keyword evidence="20" id="KW-0206">Cytoskeleton</keyword>
<dbReference type="SUPFAM" id="SSF46966">
    <property type="entry name" value="Spectrin repeat"/>
    <property type="match status" value="26"/>
</dbReference>
<feature type="region of interest" description="Disordered" evidence="27">
    <location>
        <begin position="4006"/>
        <end position="4037"/>
    </location>
</feature>
<feature type="coiled-coil region" evidence="26">
    <location>
        <begin position="729"/>
        <end position="763"/>
    </location>
</feature>
<feature type="domain" description="GAR" evidence="31">
    <location>
        <begin position="6007"/>
        <end position="6085"/>
    </location>
</feature>
<dbReference type="PANTHER" id="PTHR23169">
    <property type="entry name" value="ENVOPLAKIN"/>
    <property type="match status" value="1"/>
</dbReference>
<dbReference type="InterPro" id="IPR018159">
    <property type="entry name" value="Spectrin/alpha-actinin"/>
</dbReference>
<dbReference type="CDD" id="cd00051">
    <property type="entry name" value="EFh"/>
    <property type="match status" value="1"/>
</dbReference>
<dbReference type="FunFam" id="1.20.58.60:FF:000031">
    <property type="entry name" value="Microtubule-actin cross-linking factor 1"/>
    <property type="match status" value="1"/>
</dbReference>
<feature type="compositionally biased region" description="Polar residues" evidence="27">
    <location>
        <begin position="6168"/>
        <end position="6189"/>
    </location>
</feature>
<evidence type="ECO:0000256" key="18">
    <source>
        <dbReference type="ARBA" id="ARBA00023136"/>
    </source>
</evidence>
<evidence type="ECO:0000256" key="5">
    <source>
        <dbReference type="ARBA" id="ARBA00009109"/>
    </source>
</evidence>
<dbReference type="Pfam" id="PF21020">
    <property type="entry name" value="Spectrin_4"/>
    <property type="match status" value="1"/>
</dbReference>
<feature type="domain" description="Calponin-homology (CH)" evidence="29">
    <location>
        <begin position="86"/>
        <end position="189"/>
    </location>
</feature>
<dbReference type="FunFam" id="1.10.418.10:FF:000017">
    <property type="entry name" value="Microtubule-actin cross-linking factor 1"/>
    <property type="match status" value="1"/>
</dbReference>
<evidence type="ECO:0000256" key="25">
    <source>
        <dbReference type="PROSITE-ProRule" id="PRU00192"/>
    </source>
</evidence>
<dbReference type="Gene3D" id="2.30.30.40">
    <property type="entry name" value="SH3 Domains"/>
    <property type="match status" value="1"/>
</dbReference>
<dbReference type="GO" id="GO:0003779">
    <property type="term" value="F:actin binding"/>
    <property type="evidence" value="ECO:0007669"/>
    <property type="project" value="UniProtKB-KW"/>
</dbReference>
<dbReference type="FunFam" id="1.20.58.60:FF:000012">
    <property type="entry name" value="Microtubule-actin cross-linking factor 1"/>
    <property type="match status" value="1"/>
</dbReference>
<evidence type="ECO:0000256" key="14">
    <source>
        <dbReference type="ARBA" id="ARBA00022837"/>
    </source>
</evidence>
<feature type="region of interest" description="Disordered" evidence="27">
    <location>
        <begin position="2640"/>
        <end position="2676"/>
    </location>
</feature>
<evidence type="ECO:0000256" key="17">
    <source>
        <dbReference type="ARBA" id="ARBA00023054"/>
    </source>
</evidence>
<dbReference type="GO" id="GO:0005886">
    <property type="term" value="C:plasma membrane"/>
    <property type="evidence" value="ECO:0007669"/>
    <property type="project" value="UniProtKB-SubCell"/>
</dbReference>
<dbReference type="GO" id="GO:0031965">
    <property type="term" value="C:nuclear membrane"/>
    <property type="evidence" value="ECO:0007669"/>
    <property type="project" value="UniProtKB-SubCell"/>
</dbReference>
<dbReference type="PROSITE" id="PS50222">
    <property type="entry name" value="EF_HAND_2"/>
    <property type="match status" value="2"/>
</dbReference>
<feature type="coiled-coil region" evidence="26">
    <location>
        <begin position="1175"/>
        <end position="1272"/>
    </location>
</feature>
<feature type="compositionally biased region" description="Polar residues" evidence="27">
    <location>
        <begin position="6147"/>
        <end position="6158"/>
    </location>
</feature>
<dbReference type="InterPro" id="IPR043197">
    <property type="entry name" value="Plakin"/>
</dbReference>
<sequence length="6273" mass="702919">MESSDEETLSERSYVSERSERSLRSERSGGSLSPCPSGLQGPSGDTLPWNRPSRHERGERRKRKTHNSVLDPAERAVVRVADERDRVQKKTFMKWVNKHLIKVRKHITDLYEDLRDGHNLISLLEVLSGVTLPREKGRMRFHRLQNVQIALDFLKQRQVKLVNIRNDDITDGNPKLTLGLIWTIILHFQISEIYVSGESGDLTAKEKLLLWSQKATEGWPGLRCTNFSSSWSDGRMFNALLHRFRPDLIDMEVVAQQSNLDNLEQAFEIAESLGVTRLLDAEDVDVPSPDEKSVITYVSSIYDAFPKIPEGGEGIAAHEVDHRWAEYRSRFSMLLQWSRQHKALMANKNFPLDPVELKALYNEYVHFKETEIPAKELEKSRVEHLYKLLEVWMEFGRIKLPLGLHPNDLEEEWGKLILEMLEREKALRPAVERLELLLQMANKIQNMALDCEEKLTLAKNTLQADMSLVESGEAVRCERELGLYLQDCEVLIRQLNLDLNILRDEKYYQVEQLAFRASCLHEELVSLRLQCSSVYRKGHFSPVTGGDRTALRGSDSGLSLSTGAQTLLGAVGAMGAALLRRPMSRSQLVAMSSSEDEGSLRFIYELLGWVEETQDVLERAEWGADLPSVEQNLQDHQNVHTAVEELLHSLKEARNYETKVSPNFRSSYSDTLAKLEHLYCKLLELSSWRLRCLESLHAFVCHCTEELIWLNEREEEELAYDWSQNNTNVNAKRELYAEMRSELEEKQEVMHSLQETADRLCQENHPAKQTVEAYSAALQTQWQWVRQLCVCVEQHLKDNTTYFQFVSDARDCETYLRQLQDTIKRQYTCDKSSRLGKLEDLLQDSMEEKEQLIEYRSSVASLVGRAKTVVQLRPRSAESTLGSTTPIRAICDYRQIEITISRGEECVLADNSQRTKWKVISPSGNEAMVPSVCFTVPPPNQEAMDTASRMEQLYQNVMSLWHNLHVSMKSVVSWHYLQKDIRTVSSWSLDTVRHTVLTHRVNIQAHLADFLSDSKESGLFTPTERRELERDAHTAQEHCQDLLVNMETVEKDESVSRSYLSELQNIKLRLEEAEQRLMRGIQTPPPSNRSGDSIDNTVQIAEQEKLQSDLDGLRTSVGEVSRRCVSFFEEKPTSSSVPVLRSELNLAVEKIDRLHNLSSVYLHKLKSVDVLMYSLQAAESQVKRYESRLSEEDIVPADTNAIQECVSPSLQTWQSELEDQEGVFSSLQSEVQKAREAGTQLNRLHPDRSPELERYQEKAAQLTERWAGVKRQMDTRRGELEALGSILQQYRDGHSALIHWIEETTERQENTQPGKTDSKVLSEQLAQQTALVADIEKNQTKLDECQTHSKQYCTSVKDYELQLMTFRAFVESTQKSTGKRRRMHSSSDAITQEFMDLRTRYTALVTLTTQHVKYISDALRRLEEEEVLYVSLFFQFFIRSLFWALSNISPISTHHTHTHTKERAQVTSQLDELTATYSLLCDSSTAQLQQLVQQQSQSAIGGVIDLGTMETVPVFQAAQRGLIDLDTCHVLLEAQLTVGGLFQPDSPVSLSLEEGLNCGLIDSRISQSLSELESALHLVDQTEQLEGQLLPVAAAMEAGLIKEEVGLRILELQINTGGLRDLGEGRLTLNSAGEMGLLTPRVYTKLGSRVNRRELIDPNTADKLNLSELRQRCVLSDDTGLYLLPVKQQPGGTVCLRSGRKVGIFRAVQEGLIDRQVAVRLLEAQLFAGGISDPRSGHLLTVNDAVRHNLMDQDLACAMLTRQLQSGGILDPVTGDRLGVEEAIQTDLLSPHLALLVLESLWAFIGMLWPESGELLPIAEALQQGVISGELAWNILRQRHAIGALYLPETPKVVSLNQAKEVLEPKVAEILKEIQIPDKMAPEEQAHHRLLFHVMTHSYVDAHSGQRLVLLEPELVELVKAAAGLINVDPIPGVVEEGLSLTTERQECMEVAADVCLPDTPQTREVGKVQEKSAIFSLPEKYTYPRKMVEDADNQGWDGTPDTLQANQTGIKEMGQVDLDSTMRISEEVDGGVHREVKGEKDEMVSFESAPPSAGLLETQMTDSYEDGLVAMESEGARESGHRKAKEEDSLVEDVDSPLVEALEMYSTPVKPETLMPTQYFKEPDISLSEADEKESVPVSVEVKYAVKDTQRVTEKTLPQVMGLEAAVVKIEEDVELERLASELQQGGLLTEGGQRLLPDEAVAQGVLPGHTAVKLMAKAGLFGGFLDVSACESLSMEDVMQEGLLDEDLMWRVLKSEKTLAGVVDVEKGKICSLKDAAQAGLIDSNTAARLLEAQVVSGGVVDLRRDKKVSVTLAAKLGLIEEDQRDKLFALEKSCRGKVSDPDASLTKATLQLQMNGVVDPKTKSPVPLKQALERGLLGQEEVYQALSQQVAEGGIVHHNSGVRLSISDALQRGLVDCAISPKLWELERACQGEVALSSNPDAALLQASTGAILDPDLKCRLTLTEAVSDGLLNESIAKKAMVSPGVTEGILDPQSAQIVPYSDLVNQGKIDIKSGKRFLEVKPFKGIQDKQTGEILNLAKAIASQQVDPVPALRMLQSQADTGGIIDISNGARLPLPKASKKGLVGEHMARLIATNQVLKGGLLDPSTGQRVSSLKKAVKDGLISREMAAELQDNLGSTEVECDDEDSSTPVASSSGTYSPADTLSISSPDKQKSLGGRVEDILFWLKETEAQITGMDGQTQGETPAQLTQRLQLCKVSTLTPYFKFYIVPSSCALSSVQLLTFVRIQVQLFLSSFSTFFFLPQELQSSLSARSNDVNTVAFDIQVFISERAQDLAPEQSRHLLGQLQQLQRGFHRAAGQAHAKADALAAQREMEEERQHRRKEKEEEEKERERARESAREREVGKPLALLHSPIGVAELQQLQAQQAQLMQVSQNARSLLDQPDSAVPAEEKRRLRDQLDQLQTQHQEKLRACQERLRRSEALKDELAKFLQEHGGLGTWLEQSEGELGSLGEGETDAQGLKGRLEEHRKVYLAEDVICHKADLRFVSISGQKVLDSVQGALEKLGGSDPALEETKQLVTGKLQDANHRYTALHTKVGLIYIYCVPMHSRVTTPTLSPLPLPLSEPDGLEKRFSSLSRSVSERAEQLQTSVAQSVSVQEGLKGLLAWLDGLLLTPGPVQPTAQAVQDLLSRQGSVEATCDSVSKLLQSSDASTASGLQASLESLTQSYAAAQAKQAEREAELRGLLPKLENYERLSADLQGFTQTCLRALSPVGQPDRSVEDYRQTIEVRGRMIDISSCEHQLGQFRSLSSSLLRWLQTTQEQNYVRPLITFKHFFTKDLLSDWEAQGVRVLELNKTGSELETLIINITAPQTKTGKGNGKQLSMCVSPATCMSKFIQALFVSMFCVCSRQEASLELRQKARQSTEELSRWLGDRENSLHLGQTAASPSKPEVVRAQAQENKALLSELAEHSGKVKELKSTLEKLIADNPDSPEADTWRQQMKEIDSRWAKANEAAVQRQVELETCADRLGSFATAASQLGPWLKEKELMMSVLGPLSIDPNMLNTQNQQVQFMLREFDTRRPQFDQLTQAAEGILSPSGGDSSPQDAKDLAEVRSELGSISQQWDDLTQRLSRRSGHIGQAQGTSERYQALLKNLSVNVGALGERLDGQASLSAQPEALKRRLQETGEIRSELEQRREELGEAEKLCGELSAIVVEPYLRDELKKRLESVSGPLRSLEERAADGLSQLQAALSSTQQFQQMFEELRSWLDNQSGQRDSTADSLPCQPEAIRTLLAQQDELHRGVASQRGPYELIQAEGASLLASLPAGGEERSALLSRLTALRQDWDELNQCITERQNRLKSALTKAESYQQHRAELTPWVVECEEREADVQLSLDPAALDEALQKARQLGLDLERRRPLLEALNIAADQLLEHCRVGEEDVRDEKAQLNRRVDGLAENLQNRVSQLEELAGRLKEFEDGRQAVERRLEAARHQIEVQEALGPQACSNKSLERLRSQQETLQSLQPQVAYLRDLAQGLVQDAPHTAGGGGGGEGGQRLEQQARDTDREFGDVSEKVRRPCCSTLESRLQGVGEVQSSVRDLFSHLADLDDELDSLSPVGRDADSLASQADAVHVFLARLATLRSELEGHGGDCTDMLRREGSSPDLLALRRETEALSRQAGKLSERGQARMGQIEVAAEKVAEFYAKVAELQGLLGRAEEGLNAQGVVGTEVETIKQQLHEFKAVEREQVDSIQPKLQRVNAVGQGLIQSAAKHTDTQALEHDLETTNLRWNSLNKRVAERIAQLQEALLHCGKFQDALEPLLSWLSDTEELVANQKPPSAEYRVVKAQIQEQKLLQRLLDDRRATFQMIQGEGERIAATAETQDRDKIQKQLESLGERWGELLEKARARQRQLEELQTLALQFHEAVEPLGEWLSATERRLSTAEPMGTQTSKITQQITKHKSLNEEIVSRKKQVDQAIKNGQALLKQTTGEEVLLIQEKLDGIKSRYAEMTGGSSRALRTLEQALQLSTRFASAHDDLNHWLDKVEAELNVMEPDATPAYQDRQKELKCVSAEKRLVLDTVNEVGNALLDLVPWRAREGLDRLVADANQRYRTAAETITQRVKLVQAAIQRSQQYEEAVDAELTWAGETERKLSSLGPLSLEPDVTVAQLQVQRAFNIDIIRHKDTVDQLLHTRDDILETCSDQQRDALVEKTDSLSARYEAVSQQHQERFSALEQAQVLVARFWETQEDLEPWLGETETLIAQLPPPAIDTEALRLQQEQMRLLRESIAEHKPHIDKLLKIGPQLAALSHQEGATVKQRYSDAEKRYVAIKEVVKGRATTLDEAVSQSAQFHDKMDPLLETLEGAVQRLRSPPPVAAEADKIREQLADHKATGLELDKLLPSFSALCARGEELISRYYNDPTDKPDWAEEREGKLTDVLDLAGKFWADMAALLSTLRDSQDIVRELEDPGVDPSLIKQQIEAAEAIKAETDGLREELEFVRTLGADLIFACGETEKPEVKKTIDEMNAAWEGLNRTWRERMERLEEAMTASVQYQDALQSMFDYLDNAVIKLCDMSTVGTDLGTVKQQIEELKHYKVEVYQQQIDMEKLCHQGELLLKKVSDQTDRDMIQEPLTELRHLWDNLGDKITHRQHKLEGALLALGQFQHALSELQSWLSHTHATLDTQRPVNSDPKAIEIELAKHHVLRNDVLSHRSTVETVNAAGAELLESSPGDEANHLRGQLDHLNRGWENLLLKTQDRQKLLEAALHQAEGFHGELEEFLQWLRRTESQLSSAKPTGGLPETAREQLQQHLELQTQLAQRAEQYNRLLDAGESMLLSRGGEEGGPGAGTTQTQQNLALLQNKWASLNTKMDDRTAKLDEAVSLATGFQSSLQDTINWLTQAEQTLNMAQPPSLILDTVLFQIDEHKVFVNEVNTHREQVLALEKAGSQLRFASIKQDVVLIKNLLLSVQARWDKLVQRSLDRGRHLDEARKRAKQFHEAWRKLSDWLEEAESRLDSELEISNEPDKIRVQLTKHKEFQKALGSKQPVYDTTVRSGKAMRDKATLPEDTQKLDHLLGEVRDKWDTVCGKSVERQHKLEEALLFSGQFAEALQALVDWLYRVEPQLAEDLPVHGDLDLVSNLMDSHKAFQKELGKRTTSVHALKRSARELMETGRDDTAWVKVQLQELSNRWDIVCALSVTKQTRLQQALKQAEEFRTTVRLLLEWLSEAEQTLRFRGVLPEEAETLQALLHTHRNFMATVEEKRTDVNRAAGQGEAILTACQADCITTIKHWITIIRARFEEVLTWAKQHEQRLESALTELLNNATLLEELLSWLQWAETTLVQRDGETLPQDISQLKTLITEHQVFMEEMTRKQPDVDKVTKTYKRKPAEPPSSLHQQAAMQVAGGNPRLTQLCSRWQQVWLLALDRQRKLNDALDRLEELKEFASFDFDVWRKKYMRWMNHKKSRVMDFFRRIDKDQDGKITRQEFIDGILASKFPTSRLEMTAVADIFDQDGDGYIDYYEFVAALHPNKDAYRPTTDADKIEDEVTRQVAQCKCAKRFQVEQIGENKYRFFLGNQFGDSQQLRLVRILRSTVMVRVGGGWMALDEFLVKNDPCRARGRTNLELREKFILPEGASQGLAAFRSRGRRSKPGSRTASPTRSSSSASHSAHSCASLPSTPATPTASSRVISGSKLKRPTFHSSRGSLTGENGGATPTSTKPGRTDPRRTPSGASGAASRAGSRAGSRASSRRGSDASDASELLETRSACSDTSDTPRRPGAAKPSKIPTISKKTPSPKTPASGKK</sequence>
<dbReference type="FunFam" id="1.20.58.60:FF:000141">
    <property type="entry name" value="Microtubule-actin cross-linking factor 1"/>
    <property type="match status" value="1"/>
</dbReference>
<dbReference type="GO" id="GO:0005509">
    <property type="term" value="F:calcium ion binding"/>
    <property type="evidence" value="ECO:0007669"/>
    <property type="project" value="InterPro"/>
</dbReference>
<dbReference type="GO" id="GO:1990254">
    <property type="term" value="F:keratin filament binding"/>
    <property type="evidence" value="ECO:0007669"/>
    <property type="project" value="TreeGrafter"/>
</dbReference>
<dbReference type="Pfam" id="PF13499">
    <property type="entry name" value="EF-hand_7"/>
    <property type="match status" value="1"/>
</dbReference>
<feature type="compositionally biased region" description="Basic and acidic residues" evidence="27">
    <location>
        <begin position="14"/>
        <end position="27"/>
    </location>
</feature>
<dbReference type="SMART" id="SM00033">
    <property type="entry name" value="CH"/>
    <property type="match status" value="2"/>
</dbReference>
<evidence type="ECO:0000256" key="3">
    <source>
        <dbReference type="ARBA" id="ARBA00004316"/>
    </source>
</evidence>
<dbReference type="PROSITE" id="PS00020">
    <property type="entry name" value="ACTININ_2"/>
    <property type="match status" value="1"/>
</dbReference>
<keyword evidence="22" id="KW-0966">Cell projection</keyword>
<keyword evidence="21" id="KW-0539">Nucleus</keyword>
<feature type="coiled-coil region" evidence="26">
    <location>
        <begin position="1025"/>
        <end position="1083"/>
    </location>
</feature>
<dbReference type="InterPro" id="IPR002048">
    <property type="entry name" value="EF_hand_dom"/>
</dbReference>
<evidence type="ECO:0000256" key="10">
    <source>
        <dbReference type="ARBA" id="ARBA00022692"/>
    </source>
</evidence>
<dbReference type="FunFam" id="1.10.238.10:FF:000013">
    <property type="entry name" value="Microtubule-actin cross-linking factor 1"/>
    <property type="match status" value="1"/>
</dbReference>
<evidence type="ECO:0000256" key="16">
    <source>
        <dbReference type="ARBA" id="ARBA00022990"/>
    </source>
</evidence>
<dbReference type="GO" id="GO:0042995">
    <property type="term" value="C:cell projection"/>
    <property type="evidence" value="ECO:0007669"/>
    <property type="project" value="UniProtKB-SubCell"/>
</dbReference>
<feature type="compositionally biased region" description="Basic and acidic residues" evidence="27">
    <location>
        <begin position="4025"/>
        <end position="4037"/>
    </location>
</feature>
<accession>A0A8C7L237</accession>
<keyword evidence="16" id="KW-0007">Acetylation</keyword>
<evidence type="ECO:0000256" key="4">
    <source>
        <dbReference type="ARBA" id="ARBA00004528"/>
    </source>
</evidence>
<keyword evidence="10" id="KW-0812">Transmembrane</keyword>
<feature type="region of interest" description="Disordered" evidence="27">
    <location>
        <begin position="6109"/>
        <end position="6273"/>
    </location>
</feature>
<feature type="domain" description="Calponin-homology (CH)" evidence="29">
    <location>
        <begin position="202"/>
        <end position="306"/>
    </location>
</feature>
<dbReference type="InterPro" id="IPR041573">
    <property type="entry name" value="Desmoplakin_Spectrin-like"/>
</dbReference>
<gene>
    <name evidence="32" type="primary">MACF1</name>
</gene>
<keyword evidence="8" id="KW-0963">Cytoplasm</keyword>
<evidence type="ECO:0000256" key="6">
    <source>
        <dbReference type="ARBA" id="ARBA00022443"/>
    </source>
</evidence>
<reference evidence="32" key="2">
    <citation type="submission" date="2025-09" db="UniProtKB">
        <authorList>
            <consortium name="Ensembl"/>
        </authorList>
    </citation>
    <scope>IDENTIFICATION</scope>
</reference>
<dbReference type="FunFam" id="1.20.58.60:FF:000008">
    <property type="entry name" value="microtubule-actin cross-linking factor 1"/>
    <property type="match status" value="1"/>
</dbReference>
<feature type="domain" description="SH3" evidence="28">
    <location>
        <begin position="882"/>
        <end position="939"/>
    </location>
</feature>
<comment type="subcellular location">
    <subcellularLocation>
        <location evidence="1">Cell membrane</location>
    </subcellularLocation>
    <subcellularLocation>
        <location evidence="3">Cell projection</location>
    </subcellularLocation>
    <subcellularLocation>
        <location evidence="2">Cytoplasm</location>
        <location evidence="2">Cytoskeleton</location>
    </subcellularLocation>
    <subcellularLocation>
        <location evidence="23">Endomembrane system</location>
        <topology evidence="23">Single-pass type IV membrane protein</topology>
        <orientation evidence="23">Cytoplasmic side</orientation>
    </subcellularLocation>
    <subcellularLocation>
        <location evidence="4">Nucleus membrane</location>
        <topology evidence="4">Single-pass membrane protein</topology>
        <orientation evidence="4">Cytoplasmic side</orientation>
    </subcellularLocation>
    <subcellularLocation>
        <location evidence="24">Nucleus membrane</location>
        <topology evidence="24">Single-pass type IV membrane protein</topology>
    </subcellularLocation>
</comment>
<evidence type="ECO:0000256" key="15">
    <source>
        <dbReference type="ARBA" id="ARBA00022989"/>
    </source>
</evidence>
<keyword evidence="17 26" id="KW-0175">Coiled coil</keyword>
<keyword evidence="18" id="KW-0472">Membrane</keyword>
<dbReference type="Gene3D" id="1.20.58.60">
    <property type="match status" value="27"/>
</dbReference>
<dbReference type="InterPro" id="IPR001589">
    <property type="entry name" value="Actinin_actin-bd_CS"/>
</dbReference>
<protein>
    <submittedName>
        <fullName evidence="32">Microtubule actin crosslinking factor 1</fullName>
    </submittedName>
</protein>
<dbReference type="SMART" id="SM00150">
    <property type="entry name" value="SPEC"/>
    <property type="match status" value="26"/>
</dbReference>
<dbReference type="Gene3D" id="3.30.920.20">
    <property type="entry name" value="Gas2-like domain"/>
    <property type="match status" value="1"/>
</dbReference>
<name>A0A8C7L237_ONCKI</name>
<dbReference type="PROSITE" id="PS00018">
    <property type="entry name" value="EF_HAND_1"/>
    <property type="match status" value="2"/>
</dbReference>
<dbReference type="FunFam" id="1.20.58.60:FF:000016">
    <property type="entry name" value="Microtubule-actin cross-linking factor 1"/>
    <property type="match status" value="1"/>
</dbReference>
<keyword evidence="11" id="KW-0493">Microtubule</keyword>
<keyword evidence="13" id="KW-0677">Repeat</keyword>
<keyword evidence="12" id="KW-0479">Metal-binding</keyword>
<evidence type="ECO:0000256" key="13">
    <source>
        <dbReference type="ARBA" id="ARBA00022737"/>
    </source>
</evidence>
<dbReference type="InterPro" id="IPR036534">
    <property type="entry name" value="GAR_dom_sf"/>
</dbReference>
<dbReference type="InterPro" id="IPR035915">
    <property type="entry name" value="Plakin_repeat_sf"/>
</dbReference>
<keyword evidence="33" id="KW-1185">Reference proteome</keyword>
<dbReference type="Pfam" id="PF17902">
    <property type="entry name" value="SH3_10"/>
    <property type="match status" value="1"/>
</dbReference>
<feature type="region of interest" description="Disordered" evidence="27">
    <location>
        <begin position="1"/>
        <end position="70"/>
    </location>
</feature>
<dbReference type="FunFam" id="1.20.58.60:FF:000009">
    <property type="entry name" value="dystonin isoform X1"/>
    <property type="match status" value="1"/>
</dbReference>
<comment type="similarity">
    <text evidence="5">Belongs to the plakin or cytolinker family.</text>
</comment>
<evidence type="ECO:0000256" key="11">
    <source>
        <dbReference type="ARBA" id="ARBA00022701"/>
    </source>
</evidence>
<dbReference type="Pfam" id="PF21019">
    <property type="entry name" value="Spectrin_3"/>
    <property type="match status" value="1"/>
</dbReference>
<dbReference type="InterPro" id="IPR011992">
    <property type="entry name" value="EF-hand-dom_pair"/>
</dbReference>
<feature type="compositionally biased region" description="Low complexity" evidence="27">
    <location>
        <begin position="2824"/>
        <end position="2834"/>
    </location>
</feature>
<dbReference type="GO" id="GO:0045095">
    <property type="term" value="C:keratin filament"/>
    <property type="evidence" value="ECO:0007669"/>
    <property type="project" value="TreeGrafter"/>
</dbReference>
<dbReference type="Gene3D" id="1.10.238.10">
    <property type="entry name" value="EF-hand"/>
    <property type="match status" value="1"/>
</dbReference>
<dbReference type="PROSITE" id="PS50002">
    <property type="entry name" value="SH3"/>
    <property type="match status" value="1"/>
</dbReference>
<dbReference type="Ensembl" id="ENSOKIT00005117538.1">
    <property type="protein sequence ID" value="ENSOKIP00005109725.1"/>
    <property type="gene ID" value="ENSOKIG00005042419.1"/>
</dbReference>
<feature type="compositionally biased region" description="Low complexity" evidence="27">
    <location>
        <begin position="6199"/>
        <end position="6216"/>
    </location>
</feature>
<evidence type="ECO:0000259" key="28">
    <source>
        <dbReference type="PROSITE" id="PS50002"/>
    </source>
</evidence>
<dbReference type="InterPro" id="IPR049538">
    <property type="entry name" value="PCN-like_spectrin-like_rpt"/>
</dbReference>
<dbReference type="FunFam" id="1.20.58.60:FF:000092">
    <property type="entry name" value="microtubule-actin cross-linking factor 1 isoform X2"/>
    <property type="match status" value="1"/>
</dbReference>
<feature type="coiled-coil region" evidence="26">
    <location>
        <begin position="3178"/>
        <end position="3205"/>
    </location>
</feature>
<dbReference type="SMART" id="SM00250">
    <property type="entry name" value="PLEC"/>
    <property type="match status" value="18"/>
</dbReference>
<feature type="coiled-coil region" evidence="26">
    <location>
        <begin position="3904"/>
        <end position="3966"/>
    </location>
</feature>
<dbReference type="InterPro" id="IPR001715">
    <property type="entry name" value="CH_dom"/>
</dbReference>
<keyword evidence="19" id="KW-0009">Actin-binding</keyword>
<evidence type="ECO:0000256" key="7">
    <source>
        <dbReference type="ARBA" id="ARBA00022475"/>
    </source>
</evidence>
<evidence type="ECO:0000256" key="23">
    <source>
        <dbReference type="ARBA" id="ARBA00060457"/>
    </source>
</evidence>
<dbReference type="PROSITE" id="PS50021">
    <property type="entry name" value="CH"/>
    <property type="match status" value="2"/>
</dbReference>
<dbReference type="SUPFAM" id="SSF47576">
    <property type="entry name" value="Calponin-homology domain, CH-domain"/>
    <property type="match status" value="1"/>
</dbReference>
<dbReference type="FunFam" id="3.30.920.20:FF:000001">
    <property type="entry name" value="Microtubule-actin cross-linking factor 1"/>
    <property type="match status" value="1"/>
</dbReference>
<dbReference type="PROSITE" id="PS51460">
    <property type="entry name" value="GAR"/>
    <property type="match status" value="1"/>
</dbReference>
<dbReference type="Pfam" id="PF00681">
    <property type="entry name" value="Plectin"/>
    <property type="match status" value="7"/>
</dbReference>
<evidence type="ECO:0000256" key="8">
    <source>
        <dbReference type="ARBA" id="ARBA00022490"/>
    </source>
</evidence>
<dbReference type="Pfam" id="PF21097">
    <property type="entry name" value="SR_plectin_7"/>
    <property type="match status" value="1"/>
</dbReference>
<dbReference type="GO" id="GO:0042060">
    <property type="term" value="P:wound healing"/>
    <property type="evidence" value="ECO:0007669"/>
    <property type="project" value="TreeGrafter"/>
</dbReference>
<evidence type="ECO:0000313" key="32">
    <source>
        <dbReference type="Ensembl" id="ENSOKIP00005109725.1"/>
    </source>
</evidence>
<evidence type="ECO:0000256" key="26">
    <source>
        <dbReference type="SAM" id="Coils"/>
    </source>
</evidence>
<dbReference type="Proteomes" id="UP000694557">
    <property type="component" value="Unassembled WGS sequence"/>
</dbReference>